<dbReference type="SUPFAM" id="SSF140959">
    <property type="entry name" value="Indolic compounds 2,3-dioxygenase-like"/>
    <property type="match status" value="1"/>
</dbReference>
<dbReference type="PANTHER" id="PTHR28657:SF4">
    <property type="entry name" value="INDOLEAMINE 2,3-DIOXYGENASE 2"/>
    <property type="match status" value="1"/>
</dbReference>
<evidence type="ECO:0000256" key="1">
    <source>
        <dbReference type="ARBA" id="ARBA00007119"/>
    </source>
</evidence>
<dbReference type="InterPro" id="IPR000898">
    <property type="entry name" value="Indolamine_dOase"/>
</dbReference>
<sequence>MENPSQNLKTAPVLSLRRFHISEDYGFLLPNPLKELPDHFRPWMEIANELPHLIESHQLQARVNKMPLLNCRFLRGYREQRLAHLVLSVMAMGYVWQRGENQPEEVLPRNLAIPLVEVSRSLGLPPILVHSDLVLTNWTPRNPERPLEIGNLDIIVSFPGGESLRGFILVTVLVEKAAVPGIKALVQAVNAILQRSQNSLLQALQRLKLSIQDITRTLGQMHGMQLLKSEGSAWDKRAWRFGRVEHALVTAGQNYGMREFVLTLLKASLILCSQVGPEMTDLGWLWALI</sequence>
<keyword evidence="7" id="KW-1185">Reference proteome</keyword>
<dbReference type="GeneTree" id="ENSGT00940000161813"/>
<dbReference type="GO" id="GO:0002376">
    <property type="term" value="P:immune system process"/>
    <property type="evidence" value="ECO:0007669"/>
    <property type="project" value="UniProtKB-KW"/>
</dbReference>
<evidence type="ECO:0000256" key="5">
    <source>
        <dbReference type="RuleBase" id="RU369119"/>
    </source>
</evidence>
<reference evidence="7" key="1">
    <citation type="submission" date="2016-06" db="EMBL/GenBank/DDBJ databases">
        <title>De novo assembly and RNA-Seq shows season-dependent expression and editing in black bear kidneys.</title>
        <authorList>
            <person name="Korstanje R."/>
            <person name="Srivastava A."/>
            <person name="Sarsani V.K."/>
            <person name="Sheehan S.M."/>
            <person name="Seger R.L."/>
            <person name="Barter M.E."/>
            <person name="Lindqvist C."/>
            <person name="Brody L.C."/>
            <person name="Mullikin J.C."/>
        </authorList>
    </citation>
    <scope>NUCLEOTIDE SEQUENCE [LARGE SCALE GENOMIC DNA]</scope>
</reference>
<keyword evidence="3 5" id="KW-0408">Iron</keyword>
<dbReference type="GO" id="GO:0004833">
    <property type="term" value="F:L-tryptophan 2,3-dioxygenase activity"/>
    <property type="evidence" value="ECO:0007669"/>
    <property type="project" value="TreeGrafter"/>
</dbReference>
<dbReference type="Proteomes" id="UP000291022">
    <property type="component" value="Unassembled WGS sequence"/>
</dbReference>
<evidence type="ECO:0000256" key="4">
    <source>
        <dbReference type="ARBA" id="ARBA00023079"/>
    </source>
</evidence>
<keyword evidence="5" id="KW-0391">Immunity</keyword>
<comment type="function">
    <text evidence="5">Catalyzes the first and rate limiting step of the catabolism of tryptophan along the kynurenine pathway. Involved in immune regulation.</text>
</comment>
<dbReference type="Ensembl" id="ENSUAMT00000015698.1">
    <property type="protein sequence ID" value="ENSUAMP00000013987.1"/>
    <property type="gene ID" value="ENSUAMG00000011235.1"/>
</dbReference>
<reference evidence="6" key="2">
    <citation type="submission" date="2025-08" db="UniProtKB">
        <authorList>
            <consortium name="Ensembl"/>
        </authorList>
    </citation>
    <scope>IDENTIFICATION</scope>
</reference>
<comment type="similarity">
    <text evidence="1 5">Belongs to the indoleamine 2,3-dioxygenase family.</text>
</comment>
<dbReference type="GO" id="GO:0005737">
    <property type="term" value="C:cytoplasm"/>
    <property type="evidence" value="ECO:0007669"/>
    <property type="project" value="UniProtKB-UniRule"/>
</dbReference>
<keyword evidence="2 5" id="KW-0479">Metal-binding</keyword>
<evidence type="ECO:0000256" key="2">
    <source>
        <dbReference type="ARBA" id="ARBA00022723"/>
    </source>
</evidence>
<dbReference type="EC" id="1.13.11.-" evidence="5"/>
<dbReference type="OMA" id="WKPIREM"/>
<dbReference type="PANTHER" id="PTHR28657">
    <property type="entry name" value="INDOLEAMINE 2,3-DIOXYGENASE"/>
    <property type="match status" value="1"/>
</dbReference>
<keyword evidence="5" id="KW-0223">Dioxygenase</keyword>
<dbReference type="GO" id="GO:0020037">
    <property type="term" value="F:heme binding"/>
    <property type="evidence" value="ECO:0007669"/>
    <property type="project" value="UniProtKB-UniRule"/>
</dbReference>
<keyword evidence="4 5" id="KW-0823">Tryptophan catabolism</keyword>
<dbReference type="GO" id="GO:0034354">
    <property type="term" value="P:'de novo' NAD+ biosynthetic process from L-tryptophan"/>
    <property type="evidence" value="ECO:0007669"/>
    <property type="project" value="TreeGrafter"/>
</dbReference>
<dbReference type="AlphaFoldDB" id="A0A452R6J1"/>
<keyword evidence="5" id="KW-0349">Heme</keyword>
<accession>A0A452R6J1</accession>
<comment type="catalytic activity">
    <reaction evidence="5">
        <text>L-tryptophan + O2 = N-formyl-L-kynurenine</text>
        <dbReference type="Rhea" id="RHEA:24536"/>
        <dbReference type="ChEBI" id="CHEBI:15379"/>
        <dbReference type="ChEBI" id="CHEBI:57912"/>
        <dbReference type="ChEBI" id="CHEBI:58629"/>
    </reaction>
</comment>
<organism evidence="6 7">
    <name type="scientific">Ursus americanus</name>
    <name type="common">American black bear</name>
    <name type="synonym">Euarctos americanus</name>
    <dbReference type="NCBI Taxonomy" id="9643"/>
    <lineage>
        <taxon>Eukaryota</taxon>
        <taxon>Metazoa</taxon>
        <taxon>Chordata</taxon>
        <taxon>Craniata</taxon>
        <taxon>Vertebrata</taxon>
        <taxon>Euteleostomi</taxon>
        <taxon>Mammalia</taxon>
        <taxon>Eutheria</taxon>
        <taxon>Laurasiatheria</taxon>
        <taxon>Carnivora</taxon>
        <taxon>Caniformia</taxon>
        <taxon>Ursidae</taxon>
        <taxon>Ursus</taxon>
    </lineage>
</organism>
<evidence type="ECO:0000313" key="7">
    <source>
        <dbReference type="Proteomes" id="UP000291022"/>
    </source>
</evidence>
<dbReference type="Pfam" id="PF01231">
    <property type="entry name" value="IDO"/>
    <property type="match status" value="1"/>
</dbReference>
<protein>
    <recommendedName>
        <fullName evidence="5">Indoleamine 2,3-dioxygenase 2</fullName>
        <shortName evidence="5">IDO-2</shortName>
        <ecNumber evidence="5">1.13.11.-</ecNumber>
    </recommendedName>
</protein>
<proteinExistence type="inferred from homology"/>
<dbReference type="GO" id="GO:0019441">
    <property type="term" value="P:L-tryptophan catabolic process to kynurenine"/>
    <property type="evidence" value="ECO:0007669"/>
    <property type="project" value="UniProtKB-UniRule"/>
</dbReference>
<dbReference type="Gene3D" id="1.20.58.480">
    <property type="match status" value="1"/>
</dbReference>
<keyword evidence="5" id="KW-0560">Oxidoreductase</keyword>
<name>A0A452R6J1_URSAM</name>
<reference evidence="6" key="3">
    <citation type="submission" date="2025-09" db="UniProtKB">
        <authorList>
            <consortium name="Ensembl"/>
        </authorList>
    </citation>
    <scope>IDENTIFICATION</scope>
</reference>
<evidence type="ECO:0000313" key="6">
    <source>
        <dbReference type="Ensembl" id="ENSUAMP00000013987.1"/>
    </source>
</evidence>
<dbReference type="GO" id="GO:0033754">
    <property type="term" value="F:indoleamine 2,3-dioxygenase activity"/>
    <property type="evidence" value="ECO:0007669"/>
    <property type="project" value="TreeGrafter"/>
</dbReference>
<dbReference type="InterPro" id="IPR037217">
    <property type="entry name" value="Trp/Indoleamine_2_3_dOase-like"/>
</dbReference>
<evidence type="ECO:0000256" key="3">
    <source>
        <dbReference type="ARBA" id="ARBA00023004"/>
    </source>
</evidence>
<dbReference type="GO" id="GO:0046872">
    <property type="term" value="F:metal ion binding"/>
    <property type="evidence" value="ECO:0007669"/>
    <property type="project" value="UniProtKB-UniRule"/>
</dbReference>